<dbReference type="RefSeq" id="WP_338751591.1">
    <property type="nucleotide sequence ID" value="NZ_CP144913.1"/>
</dbReference>
<proteinExistence type="predicted"/>
<organism evidence="1 2">
    <name type="scientific">Janibacter alittae</name>
    <dbReference type="NCBI Taxonomy" id="3115209"/>
    <lineage>
        <taxon>Bacteria</taxon>
        <taxon>Bacillati</taxon>
        <taxon>Actinomycetota</taxon>
        <taxon>Actinomycetes</taxon>
        <taxon>Micrococcales</taxon>
        <taxon>Intrasporangiaceae</taxon>
        <taxon>Janibacter</taxon>
    </lineage>
</organism>
<evidence type="ECO:0000313" key="1">
    <source>
        <dbReference type="EMBL" id="WXB77569.1"/>
    </source>
</evidence>
<dbReference type="InterPro" id="IPR025447">
    <property type="entry name" value="DUF4192"/>
</dbReference>
<name>A0ABZ2MKI0_9MICO</name>
<dbReference type="Pfam" id="PF13830">
    <property type="entry name" value="DUF4192"/>
    <property type="match status" value="1"/>
</dbReference>
<gene>
    <name evidence="1" type="ORF">V1351_05735</name>
</gene>
<sequence>MTTTVRPRDPAELAVLLPYQLGYHPGPSVVVTVLHDKRLGLVQRHDLHTDPDECRDAARQAMAIVAREAATAVIVIAHEDGVGDSDPLSEAMLEAAVAEGLHVHERVVVRDGRWYSPDCRQSCCPEGGQPLPRPEDVPAIAAFVHAGVAPLPSREAIVAGVLPERDEERARSVSLRLASLGYTGSTQIFGGGPTRPPVHWLDRGEDVLAWWTLLLDPRPDAMAVELFGDEALAWLAASLHDVIWRDALMGILCPGAMPMAESVGPETDAAMLAARWCPWLTDDDGPDASPQQWHEEVLAVRSRLIELTRLLPSGATPPVLTLVAHLAWWVGDGTIAGICLQRALEIDPDHRLAELMLRLLSAGVRPWDRPGGPVAGEAA</sequence>
<reference evidence="1 2" key="1">
    <citation type="submission" date="2024-02" db="EMBL/GenBank/DDBJ databases">
        <title>Janibacter sp. nov., isolated from gut of marine sandworm.</title>
        <authorList>
            <person name="Kim B."/>
            <person name="Jun M.O."/>
            <person name="Shin N.-R."/>
        </authorList>
    </citation>
    <scope>NUCLEOTIDE SEQUENCE [LARGE SCALE GENOMIC DNA]</scope>
    <source>
        <strain evidence="1 2">A1S7</strain>
    </source>
</reference>
<evidence type="ECO:0000313" key="2">
    <source>
        <dbReference type="Proteomes" id="UP001382727"/>
    </source>
</evidence>
<protein>
    <submittedName>
        <fullName evidence="1">DUF4192 domain-containing protein</fullName>
    </submittedName>
</protein>
<keyword evidence="2" id="KW-1185">Reference proteome</keyword>
<accession>A0ABZ2MKI0</accession>
<dbReference type="EMBL" id="CP144913">
    <property type="protein sequence ID" value="WXB77569.1"/>
    <property type="molecule type" value="Genomic_DNA"/>
</dbReference>
<dbReference type="Proteomes" id="UP001382727">
    <property type="component" value="Chromosome"/>
</dbReference>